<dbReference type="Pfam" id="PF01297">
    <property type="entry name" value="ZnuA"/>
    <property type="match status" value="1"/>
</dbReference>
<evidence type="ECO:0000256" key="12">
    <source>
        <dbReference type="SAM" id="SignalP"/>
    </source>
</evidence>
<feature type="chain" id="PRO_5045793140" description="High-affinity zinc uptake system protein ZnuA" evidence="12">
    <location>
        <begin position="21"/>
        <end position="311"/>
    </location>
</feature>
<keyword evidence="7" id="KW-0574">Periplasm</keyword>
<sequence>MKFMGKFLMASVFCAGTALAVQPSYALTDTDVVVSIKPLHSLVSAVMKDVAEPQLIVKGAGSGHTYSLKPSDANMLENAKLIFWTGPSMEMFLSKPLETLGTKAEQIMLGEVSGLTTYGFREGGAFEGHDHGHGHDHSHEHGHDAHIWLDPSNGETMVEEIANVLSEADPANAKTYHANADSYKERIAKLDKELKDELAPVKGKPFVVFHDGYQYFEKRYGLNTVGSITVSPENAPGAARIKEIHDKLSALNAVCVFSEPQFESRLVQTVIDGTSAKTGVLDPLGAELKDGPDLYLNLLRDLAASLNKCLN</sequence>
<evidence type="ECO:0000313" key="14">
    <source>
        <dbReference type="Proteomes" id="UP001424441"/>
    </source>
</evidence>
<reference evidence="14" key="1">
    <citation type="journal article" date="2019" name="Int. J. Syst. Evol. Microbiol.">
        <title>The Global Catalogue of Microorganisms (GCM) 10K type strain sequencing project: providing services to taxonomists for standard genome sequencing and annotation.</title>
        <authorList>
            <consortium name="The Broad Institute Genomics Platform"/>
            <consortium name="The Broad Institute Genome Sequencing Center for Infectious Disease"/>
            <person name="Wu L."/>
            <person name="Ma J."/>
        </authorList>
    </citation>
    <scope>NUCLEOTIDE SEQUENCE [LARGE SCALE GENOMIC DNA]</scope>
    <source>
        <strain evidence="14">JCM 15115</strain>
    </source>
</reference>
<gene>
    <name evidence="13" type="ORF">GCM10008943_18690</name>
</gene>
<organism evidence="13 14">
    <name type="scientific">Paenochrobactrum glaciei</name>
    <dbReference type="NCBI Taxonomy" id="486407"/>
    <lineage>
        <taxon>Bacteria</taxon>
        <taxon>Pseudomonadati</taxon>
        <taxon>Pseudomonadota</taxon>
        <taxon>Alphaproteobacteria</taxon>
        <taxon>Hyphomicrobiales</taxon>
        <taxon>Brucellaceae</taxon>
        <taxon>Paenochrobactrum</taxon>
    </lineage>
</organism>
<keyword evidence="4" id="KW-0813">Transport</keyword>
<evidence type="ECO:0000256" key="8">
    <source>
        <dbReference type="ARBA" id="ARBA00022833"/>
    </source>
</evidence>
<dbReference type="PANTHER" id="PTHR42953:SF3">
    <property type="entry name" value="HIGH-AFFINITY ZINC UPTAKE SYSTEM PROTEIN ZNUA"/>
    <property type="match status" value="1"/>
</dbReference>
<comment type="subcellular location">
    <subcellularLocation>
        <location evidence="1">Periplasm</location>
    </subcellularLocation>
</comment>
<evidence type="ECO:0000256" key="11">
    <source>
        <dbReference type="ARBA" id="ARBA00023157"/>
    </source>
</evidence>
<proteinExistence type="inferred from homology"/>
<evidence type="ECO:0000256" key="10">
    <source>
        <dbReference type="ARBA" id="ARBA00023065"/>
    </source>
</evidence>
<dbReference type="CDD" id="cd01019">
    <property type="entry name" value="ZnuA"/>
    <property type="match status" value="1"/>
</dbReference>
<dbReference type="EMBL" id="BAAADE010000003">
    <property type="protein sequence ID" value="GAA0603499.1"/>
    <property type="molecule type" value="Genomic_DNA"/>
</dbReference>
<protein>
    <recommendedName>
        <fullName evidence="3">High-affinity zinc uptake system protein ZnuA</fullName>
    </recommendedName>
</protein>
<evidence type="ECO:0000256" key="6">
    <source>
        <dbReference type="ARBA" id="ARBA00022729"/>
    </source>
</evidence>
<keyword evidence="5" id="KW-0479">Metal-binding</keyword>
<evidence type="ECO:0000256" key="4">
    <source>
        <dbReference type="ARBA" id="ARBA00022448"/>
    </source>
</evidence>
<keyword evidence="11" id="KW-1015">Disulfide bond</keyword>
<dbReference type="PANTHER" id="PTHR42953">
    <property type="entry name" value="HIGH-AFFINITY ZINC UPTAKE SYSTEM PROTEIN ZNUA-RELATED"/>
    <property type="match status" value="1"/>
</dbReference>
<dbReference type="RefSeq" id="WP_343804803.1">
    <property type="nucleotide sequence ID" value="NZ_BAAADE010000003.1"/>
</dbReference>
<evidence type="ECO:0000256" key="9">
    <source>
        <dbReference type="ARBA" id="ARBA00022906"/>
    </source>
</evidence>
<comment type="similarity">
    <text evidence="2">Belongs to the bacterial solute-binding protein 9 family.</text>
</comment>
<dbReference type="Gene3D" id="3.40.50.1980">
    <property type="entry name" value="Nitrogenase molybdenum iron protein domain"/>
    <property type="match status" value="2"/>
</dbReference>
<dbReference type="InterPro" id="IPR035520">
    <property type="entry name" value="ZnuA"/>
</dbReference>
<evidence type="ECO:0000313" key="13">
    <source>
        <dbReference type="EMBL" id="GAA0603499.1"/>
    </source>
</evidence>
<keyword evidence="14" id="KW-1185">Reference proteome</keyword>
<evidence type="ECO:0000256" key="2">
    <source>
        <dbReference type="ARBA" id="ARBA00011028"/>
    </source>
</evidence>
<evidence type="ECO:0000256" key="1">
    <source>
        <dbReference type="ARBA" id="ARBA00004418"/>
    </source>
</evidence>
<dbReference type="SUPFAM" id="SSF53807">
    <property type="entry name" value="Helical backbone' metal receptor"/>
    <property type="match status" value="1"/>
</dbReference>
<evidence type="ECO:0000256" key="5">
    <source>
        <dbReference type="ARBA" id="ARBA00022723"/>
    </source>
</evidence>
<feature type="signal peptide" evidence="12">
    <location>
        <begin position="1"/>
        <end position="20"/>
    </location>
</feature>
<dbReference type="InterPro" id="IPR006127">
    <property type="entry name" value="ZnuA-like"/>
</dbReference>
<dbReference type="InterPro" id="IPR050492">
    <property type="entry name" value="Bact_metal-bind_prot9"/>
</dbReference>
<keyword evidence="6 12" id="KW-0732">Signal</keyword>
<dbReference type="Proteomes" id="UP001424441">
    <property type="component" value="Unassembled WGS sequence"/>
</dbReference>
<name>A0ABP3R4L2_9HYPH</name>
<evidence type="ECO:0000256" key="7">
    <source>
        <dbReference type="ARBA" id="ARBA00022764"/>
    </source>
</evidence>
<keyword evidence="10" id="KW-0406">Ion transport</keyword>
<accession>A0ABP3R4L2</accession>
<keyword evidence="9" id="KW-0864">Zinc transport</keyword>
<evidence type="ECO:0000256" key="3">
    <source>
        <dbReference type="ARBA" id="ARBA00015915"/>
    </source>
</evidence>
<keyword evidence="8" id="KW-0862">Zinc</keyword>
<comment type="caution">
    <text evidence="13">The sequence shown here is derived from an EMBL/GenBank/DDBJ whole genome shotgun (WGS) entry which is preliminary data.</text>
</comment>